<dbReference type="EMBL" id="QLUW01000001">
    <property type="protein sequence ID" value="RAP78302.1"/>
    <property type="molecule type" value="Genomic_DNA"/>
</dbReference>
<proteinExistence type="predicted"/>
<gene>
    <name evidence="3" type="ORF">DL346_07700</name>
</gene>
<feature type="region of interest" description="Disordered" evidence="1">
    <location>
        <begin position="1"/>
        <end position="41"/>
    </location>
</feature>
<keyword evidence="4" id="KW-1185">Reference proteome</keyword>
<feature type="region of interest" description="Disordered" evidence="1">
    <location>
        <begin position="460"/>
        <end position="498"/>
    </location>
</feature>
<organism evidence="3 4">
    <name type="scientific">Paenibacillus montanisoli</name>
    <dbReference type="NCBI Taxonomy" id="2081970"/>
    <lineage>
        <taxon>Bacteria</taxon>
        <taxon>Bacillati</taxon>
        <taxon>Bacillota</taxon>
        <taxon>Bacilli</taxon>
        <taxon>Bacillales</taxon>
        <taxon>Paenibacillaceae</taxon>
        <taxon>Paenibacillus</taxon>
    </lineage>
</organism>
<evidence type="ECO:0000256" key="1">
    <source>
        <dbReference type="SAM" id="MobiDB-lite"/>
    </source>
</evidence>
<comment type="caution">
    <text evidence="3">The sequence shown here is derived from an EMBL/GenBank/DDBJ whole genome shotgun (WGS) entry which is preliminary data.</text>
</comment>
<dbReference type="AlphaFoldDB" id="A0A328U896"/>
<dbReference type="InterPro" id="IPR025295">
    <property type="entry name" value="eCIS_core_dom"/>
</dbReference>
<protein>
    <recommendedName>
        <fullName evidence="2">eCIS core domain-containing protein</fullName>
    </recommendedName>
</protein>
<evidence type="ECO:0000313" key="4">
    <source>
        <dbReference type="Proteomes" id="UP000249260"/>
    </source>
</evidence>
<accession>A0A328U896</accession>
<dbReference type="RefSeq" id="WP_112881425.1">
    <property type="nucleotide sequence ID" value="NZ_QLUW01000001.1"/>
</dbReference>
<dbReference type="Proteomes" id="UP000249260">
    <property type="component" value="Unassembled WGS sequence"/>
</dbReference>
<evidence type="ECO:0000259" key="2">
    <source>
        <dbReference type="Pfam" id="PF13699"/>
    </source>
</evidence>
<sequence>MSGQTRVYSKAPQAKSSQLESKKGLLQRSAKRSEKPSAIPPIVHEVLKSPGQPLDTSTRAFMEPRFGHDFSRVRVHTDSRAAESAREVNAHAYTMGQDLVFDTGMYAPLTARGQSLLAHELTHVVQTNRHPGSIGESIASENHPSEQEAELAARGISYGASATPGGIMQRRITLLETGAQINLAEKNASIEFITSFLDAARNVIPPESFKQLQNELSEPKNQAIFITGELAGIVAGAAKDIRGSLKGLIEFVVKSSPIYQVGSESSLLYRLGFRDYYQEKLQNYMKIKAFMSALYEFVMVVVKDPSVLETIAHELGQELGNKTGKWFTKDFMPASSFSKGEIVGEVIGTILIEIALLFVGPEELAIRGGAMAAKAAEGTRLGRVILEAMEKVPLLKKFLESRKLAGVEREALSLGGKGAVTVEKEAAHLVPTLEKEATHAGPVIEKEASHAAPAIEEKTAHATQTVEQKATVAEQHVSSAEQYAKHPSAESHEPPLKADPDIDANVEHAFTEYTGKGKKPISRPKPAQPVTKGQGDAARDKFDKIRDRYAQKLGVGKGGQVHHAIELQTLDKYPGVFTEAELNNFKNMRGIPHELDNKTQLHNSKIREVWDRHYRELDKLIAQKGLKPGTKEYKKFVRKYLEDGRKEIDQLYSQFFSEQRSKFKWVKSKKSL</sequence>
<evidence type="ECO:0000313" key="3">
    <source>
        <dbReference type="EMBL" id="RAP78302.1"/>
    </source>
</evidence>
<dbReference type="OrthoDB" id="292792at2"/>
<reference evidence="3 4" key="1">
    <citation type="submission" date="2018-06" db="EMBL/GenBank/DDBJ databases">
        <title>Paenibacillus montanisoli sp. nov., isolated from mountain area soil.</title>
        <authorList>
            <person name="Wu M."/>
        </authorList>
    </citation>
    <scope>NUCLEOTIDE SEQUENCE [LARGE SCALE GENOMIC DNA]</scope>
    <source>
        <strain evidence="3 4">RA17</strain>
    </source>
</reference>
<feature type="compositionally biased region" description="Basic and acidic residues" evidence="1">
    <location>
        <begin position="483"/>
        <end position="498"/>
    </location>
</feature>
<dbReference type="Pfam" id="PF13699">
    <property type="entry name" value="eCIS_core"/>
    <property type="match status" value="1"/>
</dbReference>
<feature type="region of interest" description="Disordered" evidence="1">
    <location>
        <begin position="512"/>
        <end position="538"/>
    </location>
</feature>
<feature type="domain" description="eCIS core" evidence="2">
    <location>
        <begin position="53"/>
        <end position="130"/>
    </location>
</feature>
<name>A0A328U896_9BACL</name>